<comment type="similarity">
    <text evidence="1">Belongs to the GSP E family.</text>
</comment>
<keyword evidence="2" id="KW-0547">Nucleotide-binding</keyword>
<dbReference type="Gene3D" id="3.30.450.90">
    <property type="match status" value="1"/>
</dbReference>
<dbReference type="GO" id="GO:0016887">
    <property type="term" value="F:ATP hydrolysis activity"/>
    <property type="evidence" value="ECO:0007669"/>
    <property type="project" value="TreeGrafter"/>
</dbReference>
<gene>
    <name evidence="5" type="ORF">COT77_03325</name>
</gene>
<dbReference type="CDD" id="cd01129">
    <property type="entry name" value="PulE-GspE-like"/>
    <property type="match status" value="1"/>
</dbReference>
<protein>
    <recommendedName>
        <fullName evidence="4">Bacterial type II secretion system protein E domain-containing protein</fullName>
    </recommendedName>
</protein>
<dbReference type="InterPro" id="IPR037257">
    <property type="entry name" value="T2SS_E_N_sf"/>
</dbReference>
<dbReference type="PANTHER" id="PTHR30258:SF1">
    <property type="entry name" value="PROTEIN TRANSPORT PROTEIN HOFB HOMOLOG"/>
    <property type="match status" value="1"/>
</dbReference>
<dbReference type="InterPro" id="IPR027417">
    <property type="entry name" value="P-loop_NTPase"/>
</dbReference>
<dbReference type="InterPro" id="IPR007831">
    <property type="entry name" value="T2SS_GspE_N"/>
</dbReference>
<feature type="domain" description="Bacterial type II secretion system protein E" evidence="4">
    <location>
        <begin position="360"/>
        <end position="374"/>
    </location>
</feature>
<keyword evidence="3" id="KW-0067">ATP-binding</keyword>
<dbReference type="InterPro" id="IPR003593">
    <property type="entry name" value="AAA+_ATPase"/>
</dbReference>
<dbReference type="AlphaFoldDB" id="A0A2M6WWC0"/>
<dbReference type="InterPro" id="IPR001482">
    <property type="entry name" value="T2SS/T4SS_dom"/>
</dbReference>
<dbReference type="GO" id="GO:0005886">
    <property type="term" value="C:plasma membrane"/>
    <property type="evidence" value="ECO:0007669"/>
    <property type="project" value="TreeGrafter"/>
</dbReference>
<comment type="caution">
    <text evidence="5">The sequence shown here is derived from an EMBL/GenBank/DDBJ whole genome shotgun (WGS) entry which is preliminary data.</text>
</comment>
<evidence type="ECO:0000256" key="1">
    <source>
        <dbReference type="ARBA" id="ARBA00006611"/>
    </source>
</evidence>
<evidence type="ECO:0000313" key="5">
    <source>
        <dbReference type="EMBL" id="PIT97089.1"/>
    </source>
</evidence>
<dbReference type="Pfam" id="PF00437">
    <property type="entry name" value="T2SSE"/>
    <property type="match status" value="1"/>
</dbReference>
<evidence type="ECO:0000256" key="2">
    <source>
        <dbReference type="ARBA" id="ARBA00022741"/>
    </source>
</evidence>
<dbReference type="Proteomes" id="UP000228596">
    <property type="component" value="Unassembled WGS sequence"/>
</dbReference>
<reference evidence="6" key="1">
    <citation type="submission" date="2017-09" db="EMBL/GenBank/DDBJ databases">
        <title>Depth-based differentiation of microbial function through sediment-hosted aquifers and enrichment of novel symbionts in the deep terrestrial subsurface.</title>
        <authorList>
            <person name="Probst A.J."/>
            <person name="Ladd B."/>
            <person name="Jarett J.K."/>
            <person name="Geller-Mcgrath D.E."/>
            <person name="Sieber C.M.K."/>
            <person name="Emerson J.B."/>
            <person name="Anantharaman K."/>
            <person name="Thomas B.C."/>
            <person name="Malmstrom R."/>
            <person name="Stieglmeier M."/>
            <person name="Klingl A."/>
            <person name="Woyke T."/>
            <person name="Ryan C.M."/>
            <person name="Banfield J.F."/>
        </authorList>
    </citation>
    <scope>NUCLEOTIDE SEQUENCE [LARGE SCALE GENOMIC DNA]</scope>
</reference>
<sequence>MEENQNKTEAKIKIIQRQAEEKESQALASKLGLPYLNLTPVSVDPSVFDAVSLEQAKKTASIILRKFGNSIKIALKNPDNEETKKLIKELKDKGFALEIYVVSQSSLKDVWKRFKHAGEERKKITKEVEITSEKIGEFQKEISTFKDVRNKLEAASRMTTTEIIEIILAGAIRIDASDVHFEAEEKQTRLRYRIDGVLQDIADLSTSIYLSILSRIKIISELKLNVHNIPQDGRFSIVLNNQEIEIRTSIMPGAYGENIVLRILNPNTIGLELEDLGLEEYALEIINRELKKPNGMIVNTGPTGSGKTTTLYAFVKKINNPEIKVITLENPIEYHLEGIEQTQINPDKGYTFALGLRAILRQDPDIILLGEIRDNETAETAIHAALTGHLVFTTLHTNDAAGAIPRLVDMRVNPALIPPALNLVIAQRLVRRVCKNCANEYKPDARLSKELNNALKTVPLKIKSKYPKIDKKLTILKAGKGCEKCNFSGYKGRIAVMELFVIDKEMEKVIIKTPSVIDIYETAIKRGMITMKQNGILKVLKKITTLEEIEKVLGV</sequence>
<accession>A0A2M6WWC0</accession>
<dbReference type="PROSITE" id="PS00662">
    <property type="entry name" value="T2SP_E"/>
    <property type="match status" value="1"/>
</dbReference>
<dbReference type="GO" id="GO:0005524">
    <property type="term" value="F:ATP binding"/>
    <property type="evidence" value="ECO:0007669"/>
    <property type="project" value="UniProtKB-KW"/>
</dbReference>
<dbReference type="Gene3D" id="3.40.50.300">
    <property type="entry name" value="P-loop containing nucleotide triphosphate hydrolases"/>
    <property type="match status" value="1"/>
</dbReference>
<organism evidence="5 6">
    <name type="scientific">Candidatus Berkelbacteria bacterium CG10_big_fil_rev_8_21_14_0_10_41_12</name>
    <dbReference type="NCBI Taxonomy" id="1974513"/>
    <lineage>
        <taxon>Bacteria</taxon>
        <taxon>Candidatus Berkelbacteria</taxon>
    </lineage>
</organism>
<dbReference type="SUPFAM" id="SSF52540">
    <property type="entry name" value="P-loop containing nucleoside triphosphate hydrolases"/>
    <property type="match status" value="1"/>
</dbReference>
<dbReference type="SUPFAM" id="SSF160246">
    <property type="entry name" value="EspE N-terminal domain-like"/>
    <property type="match status" value="1"/>
</dbReference>
<dbReference type="EMBL" id="PEZV01000037">
    <property type="protein sequence ID" value="PIT97089.1"/>
    <property type="molecule type" value="Genomic_DNA"/>
</dbReference>
<proteinExistence type="inferred from homology"/>
<dbReference type="Pfam" id="PF05157">
    <property type="entry name" value="MshEN"/>
    <property type="match status" value="1"/>
</dbReference>
<dbReference type="SMART" id="SM00382">
    <property type="entry name" value="AAA"/>
    <property type="match status" value="1"/>
</dbReference>
<evidence type="ECO:0000259" key="4">
    <source>
        <dbReference type="PROSITE" id="PS00662"/>
    </source>
</evidence>
<evidence type="ECO:0000313" key="6">
    <source>
        <dbReference type="Proteomes" id="UP000228596"/>
    </source>
</evidence>
<dbReference type="PANTHER" id="PTHR30258">
    <property type="entry name" value="TYPE II SECRETION SYSTEM PROTEIN GSPE-RELATED"/>
    <property type="match status" value="1"/>
</dbReference>
<evidence type="ECO:0000256" key="3">
    <source>
        <dbReference type="ARBA" id="ARBA00022840"/>
    </source>
</evidence>
<name>A0A2M6WWC0_9BACT</name>